<comment type="similarity">
    <text evidence="3">Belongs to the acetyltransferase family. RimJ subfamily.</text>
</comment>
<dbReference type="GO" id="GO:0016747">
    <property type="term" value="F:acyltransferase activity, transferring groups other than amino-acyl groups"/>
    <property type="evidence" value="ECO:0007669"/>
    <property type="project" value="InterPro"/>
</dbReference>
<dbReference type="EMBL" id="MU001501">
    <property type="protein sequence ID" value="KAF2443923.1"/>
    <property type="molecule type" value="Genomic_DNA"/>
</dbReference>
<comment type="caution">
    <text evidence="5">The sequence shown here is derived from an EMBL/GenBank/DDBJ whole genome shotgun (WGS) entry which is preliminary data.</text>
</comment>
<evidence type="ECO:0000259" key="4">
    <source>
        <dbReference type="PROSITE" id="PS51186"/>
    </source>
</evidence>
<dbReference type="InterPro" id="IPR051531">
    <property type="entry name" value="N-acetyltransferase"/>
</dbReference>
<dbReference type="OrthoDB" id="630895at2759"/>
<feature type="domain" description="N-acetyltransferase" evidence="4">
    <location>
        <begin position="40"/>
        <end position="213"/>
    </location>
</feature>
<name>A0A9P4PIH3_9PLEO</name>
<dbReference type="Gene3D" id="3.40.630.30">
    <property type="match status" value="1"/>
</dbReference>
<gene>
    <name evidence="5" type="ORF">P171DRAFT_413532</name>
</gene>
<dbReference type="InterPro" id="IPR000182">
    <property type="entry name" value="GNAT_dom"/>
</dbReference>
<dbReference type="Proteomes" id="UP000799764">
    <property type="component" value="Unassembled WGS sequence"/>
</dbReference>
<evidence type="ECO:0000256" key="3">
    <source>
        <dbReference type="ARBA" id="ARBA00038502"/>
    </source>
</evidence>
<keyword evidence="1" id="KW-0808">Transferase</keyword>
<organism evidence="5 6">
    <name type="scientific">Karstenula rhodostoma CBS 690.94</name>
    <dbReference type="NCBI Taxonomy" id="1392251"/>
    <lineage>
        <taxon>Eukaryota</taxon>
        <taxon>Fungi</taxon>
        <taxon>Dikarya</taxon>
        <taxon>Ascomycota</taxon>
        <taxon>Pezizomycotina</taxon>
        <taxon>Dothideomycetes</taxon>
        <taxon>Pleosporomycetidae</taxon>
        <taxon>Pleosporales</taxon>
        <taxon>Massarineae</taxon>
        <taxon>Didymosphaeriaceae</taxon>
        <taxon>Karstenula</taxon>
    </lineage>
</organism>
<dbReference type="InterPro" id="IPR016181">
    <property type="entry name" value="Acyl_CoA_acyltransferase"/>
</dbReference>
<evidence type="ECO:0000313" key="6">
    <source>
        <dbReference type="Proteomes" id="UP000799764"/>
    </source>
</evidence>
<keyword evidence="6" id="KW-1185">Reference proteome</keyword>
<proteinExistence type="inferred from homology"/>
<dbReference type="AlphaFoldDB" id="A0A9P4PIH3"/>
<evidence type="ECO:0000256" key="2">
    <source>
        <dbReference type="ARBA" id="ARBA00023315"/>
    </source>
</evidence>
<sequence length="226" mass="24535">MAAQPTPAHPATMLAEVHAKALEEGTDSPLPEPLFRTERLLARPLHPQDAESSQRACAPASITKYMSLAFPHPYTVEHSLTWIAMQKDAPHNSLALTTSSDPTTVIGGIGLKPGTDVRAHTGEVGYWLSESHQGQGLMREALAGFVEWTFLHRDSDGAKAEEGRSRKTRLVAGVFAENVGSMRVLEACGFVKEGVQRGEVVTREGVVMDLHLFGLGVGEWREGRDT</sequence>
<evidence type="ECO:0000256" key="1">
    <source>
        <dbReference type="ARBA" id="ARBA00022679"/>
    </source>
</evidence>
<keyword evidence="2" id="KW-0012">Acyltransferase</keyword>
<protein>
    <submittedName>
        <fullName evidence="5">Acyl-CoA N-acyltransferase</fullName>
    </submittedName>
</protein>
<dbReference type="SUPFAM" id="SSF55729">
    <property type="entry name" value="Acyl-CoA N-acyltransferases (Nat)"/>
    <property type="match status" value="1"/>
</dbReference>
<dbReference type="PROSITE" id="PS51186">
    <property type="entry name" value="GNAT"/>
    <property type="match status" value="1"/>
</dbReference>
<dbReference type="PANTHER" id="PTHR43792:SF8">
    <property type="entry name" value="[RIBOSOMAL PROTEIN US5]-ALANINE N-ACETYLTRANSFERASE"/>
    <property type="match status" value="1"/>
</dbReference>
<dbReference type="Pfam" id="PF13302">
    <property type="entry name" value="Acetyltransf_3"/>
    <property type="match status" value="1"/>
</dbReference>
<dbReference type="PANTHER" id="PTHR43792">
    <property type="entry name" value="GNAT FAMILY, PUTATIVE (AFU_ORTHOLOGUE AFUA_3G00765)-RELATED-RELATED"/>
    <property type="match status" value="1"/>
</dbReference>
<accession>A0A9P4PIH3</accession>
<reference evidence="5" key="1">
    <citation type="journal article" date="2020" name="Stud. Mycol.">
        <title>101 Dothideomycetes genomes: a test case for predicting lifestyles and emergence of pathogens.</title>
        <authorList>
            <person name="Haridas S."/>
            <person name="Albert R."/>
            <person name="Binder M."/>
            <person name="Bloem J."/>
            <person name="Labutti K."/>
            <person name="Salamov A."/>
            <person name="Andreopoulos B."/>
            <person name="Baker S."/>
            <person name="Barry K."/>
            <person name="Bills G."/>
            <person name="Bluhm B."/>
            <person name="Cannon C."/>
            <person name="Castanera R."/>
            <person name="Culley D."/>
            <person name="Daum C."/>
            <person name="Ezra D."/>
            <person name="Gonzalez J."/>
            <person name="Henrissat B."/>
            <person name="Kuo A."/>
            <person name="Liang C."/>
            <person name="Lipzen A."/>
            <person name="Lutzoni F."/>
            <person name="Magnuson J."/>
            <person name="Mondo S."/>
            <person name="Nolan M."/>
            <person name="Ohm R."/>
            <person name="Pangilinan J."/>
            <person name="Park H.-J."/>
            <person name="Ramirez L."/>
            <person name="Alfaro M."/>
            <person name="Sun H."/>
            <person name="Tritt A."/>
            <person name="Yoshinaga Y."/>
            <person name="Zwiers L.-H."/>
            <person name="Turgeon B."/>
            <person name="Goodwin S."/>
            <person name="Spatafora J."/>
            <person name="Crous P."/>
            <person name="Grigoriev I."/>
        </authorList>
    </citation>
    <scope>NUCLEOTIDE SEQUENCE</scope>
    <source>
        <strain evidence="5">CBS 690.94</strain>
    </source>
</reference>
<evidence type="ECO:0000313" key="5">
    <source>
        <dbReference type="EMBL" id="KAF2443923.1"/>
    </source>
</evidence>